<dbReference type="FunFam" id="3.40.50.2000:FF:000238">
    <property type="entry name" value="Glycosyltransferase"/>
    <property type="match status" value="1"/>
</dbReference>
<evidence type="ECO:0000256" key="1">
    <source>
        <dbReference type="ARBA" id="ARBA00009995"/>
    </source>
</evidence>
<evidence type="ECO:0000256" key="2">
    <source>
        <dbReference type="ARBA" id="ARBA00022676"/>
    </source>
</evidence>
<dbReference type="CDD" id="cd03784">
    <property type="entry name" value="GT1_Gtf-like"/>
    <property type="match status" value="1"/>
</dbReference>
<feature type="domain" description="Glycosyltransferase N-terminal" evidence="6">
    <location>
        <begin position="20"/>
        <end position="242"/>
    </location>
</feature>
<dbReference type="SUPFAM" id="SSF53756">
    <property type="entry name" value="UDP-Glycosyltransferase/glycogen phosphorylase"/>
    <property type="match status" value="1"/>
</dbReference>
<dbReference type="Pfam" id="PF00201">
    <property type="entry name" value="UDPGT"/>
    <property type="match status" value="1"/>
</dbReference>
<dbReference type="EC" id="2.4.1.-" evidence="5"/>
<dbReference type="PANTHER" id="PTHR48044">
    <property type="entry name" value="GLYCOSYLTRANSFERASE"/>
    <property type="match status" value="1"/>
</dbReference>
<evidence type="ECO:0000313" key="8">
    <source>
        <dbReference type="Proteomes" id="UP000594638"/>
    </source>
</evidence>
<organism evidence="7 8">
    <name type="scientific">Olea europaea subsp. europaea</name>
    <dbReference type="NCBI Taxonomy" id="158383"/>
    <lineage>
        <taxon>Eukaryota</taxon>
        <taxon>Viridiplantae</taxon>
        <taxon>Streptophyta</taxon>
        <taxon>Embryophyta</taxon>
        <taxon>Tracheophyta</taxon>
        <taxon>Spermatophyta</taxon>
        <taxon>Magnoliopsida</taxon>
        <taxon>eudicotyledons</taxon>
        <taxon>Gunneridae</taxon>
        <taxon>Pentapetalae</taxon>
        <taxon>asterids</taxon>
        <taxon>lamiids</taxon>
        <taxon>Lamiales</taxon>
        <taxon>Oleaceae</taxon>
        <taxon>Oleeae</taxon>
        <taxon>Olea</taxon>
    </lineage>
</organism>
<name>A0A8S0Q2V3_OLEEU</name>
<dbReference type="PROSITE" id="PS00375">
    <property type="entry name" value="UDPGT"/>
    <property type="match status" value="1"/>
</dbReference>
<dbReference type="Proteomes" id="UP000594638">
    <property type="component" value="Unassembled WGS sequence"/>
</dbReference>
<evidence type="ECO:0000313" key="7">
    <source>
        <dbReference type="EMBL" id="CAA2961221.1"/>
    </source>
</evidence>
<dbReference type="OrthoDB" id="5835829at2759"/>
<keyword evidence="2 4" id="KW-0328">Glycosyltransferase</keyword>
<proteinExistence type="inferred from homology"/>
<evidence type="ECO:0000256" key="5">
    <source>
        <dbReference type="RuleBase" id="RU362057"/>
    </source>
</evidence>
<dbReference type="Gramene" id="OE9A077028T1">
    <property type="protein sequence ID" value="OE9A077028C1"/>
    <property type="gene ID" value="OE9A077028"/>
</dbReference>
<dbReference type="EMBL" id="CACTIH010000514">
    <property type="protein sequence ID" value="CAA2961221.1"/>
    <property type="molecule type" value="Genomic_DNA"/>
</dbReference>
<dbReference type="GO" id="GO:0009690">
    <property type="term" value="P:cytokinin metabolic process"/>
    <property type="evidence" value="ECO:0007669"/>
    <property type="project" value="UniProtKB-ARBA"/>
</dbReference>
<dbReference type="Pfam" id="PF26168">
    <property type="entry name" value="Glyco_transf_N"/>
    <property type="match status" value="1"/>
</dbReference>
<keyword evidence="3 4" id="KW-0808">Transferase</keyword>
<dbReference type="AlphaFoldDB" id="A0A8S0Q2V3"/>
<gene>
    <name evidence="7" type="ORF">OLEA9_A077028</name>
</gene>
<comment type="similarity">
    <text evidence="1 4">Belongs to the UDP-glycosyltransferase family.</text>
</comment>
<dbReference type="PANTHER" id="PTHR48044:SF23">
    <property type="entry name" value="ANTHOCYANIDIN 3-O-GLUCOSYLTRANSFERASE-LIKE"/>
    <property type="match status" value="1"/>
</dbReference>
<dbReference type="InterPro" id="IPR035595">
    <property type="entry name" value="UDP_glycos_trans_CS"/>
</dbReference>
<evidence type="ECO:0000256" key="3">
    <source>
        <dbReference type="ARBA" id="ARBA00022679"/>
    </source>
</evidence>
<keyword evidence="8" id="KW-1185">Reference proteome</keyword>
<dbReference type="GO" id="GO:0050404">
    <property type="term" value="F:zeatin O-beta-D-xylosyltransferase activity"/>
    <property type="evidence" value="ECO:0007669"/>
    <property type="project" value="UniProtKB-ARBA"/>
</dbReference>
<reference evidence="7 8" key="1">
    <citation type="submission" date="2019-12" db="EMBL/GenBank/DDBJ databases">
        <authorList>
            <person name="Alioto T."/>
            <person name="Alioto T."/>
            <person name="Gomez Garrido J."/>
        </authorList>
    </citation>
    <scope>NUCLEOTIDE SEQUENCE [LARGE SCALE GENOMIC DNA]</scope>
</reference>
<accession>A0A8S0Q2V3</accession>
<dbReference type="InterPro" id="IPR002213">
    <property type="entry name" value="UDP_glucos_trans"/>
</dbReference>
<dbReference type="FunFam" id="3.40.50.2000:FF:000060">
    <property type="entry name" value="Glycosyltransferase"/>
    <property type="match status" value="1"/>
</dbReference>
<comment type="caution">
    <text evidence="7">The sequence shown here is derived from an EMBL/GenBank/DDBJ whole genome shotgun (WGS) entry which is preliminary data.</text>
</comment>
<sequence>MASHHTSEKHCINGIEEMTQVAVVMVPLPAQGHLNQLLHLSRLVSAYDVPVHFVGTTMHNRQAKVRVHGWDPLAITNIHFHDFPVPSFPTPPPDPNATTKFPTHILPSLQASIHLREPVYTFVNKLSSTAKRIVVIYDSLMAYVVQDIHSVTNAESYCFRSMSAFCVYSFHRKYAGKPLPSLEGCLPPEFSEFQKLQREARKFNSGDIYNASRLIEGLYLDLLAKENTKGTDKLWAIGPFNPVVIHERKDSNSRHKCLEWLDKQLKNSVIFVSFGSTSSLSNEQIKELALGLEQSEQKFIWVLRDADKGDVFEGDVRRAPLPEGYEERVEGRGLIERGWAPQLEILGHPSTGGFLSHCGWNSCTESISMGVPITAWPMHSDQPTNAMLITQILKIGLEVRNWADRDELVSSSTVEKAVRRLMDSAEGEEMRQRAADLEQAVKQSLMEGGATRKEMESFIAHITR</sequence>
<evidence type="ECO:0000259" key="6">
    <source>
        <dbReference type="Pfam" id="PF26168"/>
    </source>
</evidence>
<dbReference type="InterPro" id="IPR058980">
    <property type="entry name" value="Glyco_transf_N"/>
</dbReference>
<dbReference type="GO" id="GO:0016138">
    <property type="term" value="P:glycoside biosynthetic process"/>
    <property type="evidence" value="ECO:0007669"/>
    <property type="project" value="UniProtKB-ARBA"/>
</dbReference>
<protein>
    <recommendedName>
        <fullName evidence="5">Glycosyltransferase</fullName>
        <ecNumber evidence="5">2.4.1.-</ecNumber>
    </recommendedName>
</protein>
<evidence type="ECO:0000256" key="4">
    <source>
        <dbReference type="RuleBase" id="RU003718"/>
    </source>
</evidence>
<dbReference type="Gene3D" id="3.40.50.2000">
    <property type="entry name" value="Glycogen Phosphorylase B"/>
    <property type="match status" value="2"/>
</dbReference>